<evidence type="ECO:0000256" key="4">
    <source>
        <dbReference type="ARBA" id="ARBA00023136"/>
    </source>
</evidence>
<name>H3ZER5_9ALTE</name>
<keyword evidence="3 5" id="KW-1133">Transmembrane helix</keyword>
<sequence>MSKLLLLTLLLVLAMLLGPLLINNPGYIKLIVAGYSIEMTLLGLVIALGLLLLAGALLFAILRHLARWQKWSFSFFRLRRQRKARAAFALGLQAYARQQWQQASEQLQLALQDPSFSTEKRMLASYASFYAGKTEQAGTLAHTLESSESNSAFVQADLLLQQGQAGEACRILAQHLSQAKQDPALGQLYLQALQQAGQWQRLLETVPQAISERWFSKDSWQQRRFAIYPAAISQLSLQGFSEQADYWQNLPAKERKSAAAILGQAWALAQQGLNEQAEQKLVQALTLQDLPAAWPYLRQIPLGRSVLKLRKAVQHWLRDHPTNGYLYAVLAYLAEQEGDKEQATLAWQKVRQYQPELWQRA</sequence>
<dbReference type="SUPFAM" id="SSF48452">
    <property type="entry name" value="TPR-like"/>
    <property type="match status" value="1"/>
</dbReference>
<dbReference type="GO" id="GO:0016020">
    <property type="term" value="C:membrane"/>
    <property type="evidence" value="ECO:0007669"/>
    <property type="project" value="UniProtKB-SubCell"/>
</dbReference>
<comment type="subcellular location">
    <subcellularLocation>
        <location evidence="1">Membrane</location>
    </subcellularLocation>
</comment>
<protein>
    <submittedName>
        <fullName evidence="7">HemY domain-containing protein</fullName>
    </submittedName>
</protein>
<dbReference type="eggNOG" id="COG3071">
    <property type="taxonomic scope" value="Bacteria"/>
</dbReference>
<feature type="domain" description="HemY N-terminal" evidence="6">
    <location>
        <begin position="26"/>
        <end position="126"/>
    </location>
</feature>
<organism evidence="7 8">
    <name type="scientific">Alishewanella jeotgali KCTC 22429</name>
    <dbReference type="NCBI Taxonomy" id="1129374"/>
    <lineage>
        <taxon>Bacteria</taxon>
        <taxon>Pseudomonadati</taxon>
        <taxon>Pseudomonadota</taxon>
        <taxon>Gammaproteobacteria</taxon>
        <taxon>Alteromonadales</taxon>
        <taxon>Alteromonadaceae</taxon>
        <taxon>Alishewanella</taxon>
    </lineage>
</organism>
<dbReference type="EMBL" id="AHTH01000025">
    <property type="protein sequence ID" value="EHR40922.1"/>
    <property type="molecule type" value="Genomic_DNA"/>
</dbReference>
<proteinExistence type="predicted"/>
<feature type="transmembrane region" description="Helical" evidence="5">
    <location>
        <begin position="40"/>
        <end position="62"/>
    </location>
</feature>
<dbReference type="Gene3D" id="1.25.40.10">
    <property type="entry name" value="Tetratricopeptide repeat domain"/>
    <property type="match status" value="1"/>
</dbReference>
<reference evidence="7 8" key="1">
    <citation type="journal article" date="2012" name="J. Bacteriol.">
        <title>Genome Sequence of Extracellular-Protease-Producing Alishewanella jeotgali Isolated from Traditional Korean Fermented Seafood.</title>
        <authorList>
            <person name="Jung J."/>
            <person name="Chun J."/>
            <person name="Park W."/>
        </authorList>
    </citation>
    <scope>NUCLEOTIDE SEQUENCE [LARGE SCALE GENOMIC DNA]</scope>
    <source>
        <strain evidence="7 8">KCTC 22429</strain>
    </source>
</reference>
<gene>
    <name evidence="7" type="ORF">AJE_09309</name>
</gene>
<keyword evidence="8" id="KW-1185">Reference proteome</keyword>
<keyword evidence="4 5" id="KW-0472">Membrane</keyword>
<dbReference type="RefSeq" id="WP_008950648.1">
    <property type="nucleotide sequence ID" value="NZ_AHTH01000025.1"/>
</dbReference>
<dbReference type="Proteomes" id="UP000012046">
    <property type="component" value="Unassembled WGS sequence"/>
</dbReference>
<dbReference type="AlphaFoldDB" id="H3ZER5"/>
<evidence type="ECO:0000256" key="3">
    <source>
        <dbReference type="ARBA" id="ARBA00022989"/>
    </source>
</evidence>
<keyword evidence="2 5" id="KW-0812">Transmembrane</keyword>
<dbReference type="STRING" id="1129374.AJE_09309"/>
<evidence type="ECO:0000313" key="7">
    <source>
        <dbReference type="EMBL" id="EHR40922.1"/>
    </source>
</evidence>
<evidence type="ECO:0000313" key="8">
    <source>
        <dbReference type="Proteomes" id="UP000012046"/>
    </source>
</evidence>
<accession>H3ZER5</accession>
<evidence type="ECO:0000256" key="1">
    <source>
        <dbReference type="ARBA" id="ARBA00004370"/>
    </source>
</evidence>
<evidence type="ECO:0000256" key="2">
    <source>
        <dbReference type="ARBA" id="ARBA00022692"/>
    </source>
</evidence>
<dbReference type="PATRIC" id="fig|1129374.4.peg.1864"/>
<dbReference type="InterPro" id="IPR011990">
    <property type="entry name" value="TPR-like_helical_dom_sf"/>
</dbReference>
<evidence type="ECO:0000256" key="5">
    <source>
        <dbReference type="SAM" id="Phobius"/>
    </source>
</evidence>
<evidence type="ECO:0000259" key="6">
    <source>
        <dbReference type="Pfam" id="PF07219"/>
    </source>
</evidence>
<dbReference type="InterPro" id="IPR010817">
    <property type="entry name" value="HemY_N"/>
</dbReference>
<dbReference type="Pfam" id="PF07219">
    <property type="entry name" value="HemY_N"/>
    <property type="match status" value="1"/>
</dbReference>
<comment type="caution">
    <text evidence="7">The sequence shown here is derived from an EMBL/GenBank/DDBJ whole genome shotgun (WGS) entry which is preliminary data.</text>
</comment>